<proteinExistence type="predicted"/>
<comment type="caution">
    <text evidence="1">The sequence shown here is derived from an EMBL/GenBank/DDBJ whole genome shotgun (WGS) entry which is preliminary data.</text>
</comment>
<dbReference type="HOGENOM" id="CLU_117644_0_0_9"/>
<dbReference type="EMBL" id="JXJQ01000010">
    <property type="protein sequence ID" value="KJY60652.1"/>
    <property type="molecule type" value="Genomic_DNA"/>
</dbReference>
<dbReference type="STRING" id="1218492.JG30_13370"/>
<reference evidence="1 2" key="1">
    <citation type="submission" date="2015-01" db="EMBL/GenBank/DDBJ databases">
        <title>Comparative genomics of the lactic acid bacteria isolated from the honey bee gut.</title>
        <authorList>
            <person name="Ellegaard K.M."/>
            <person name="Tamarit D."/>
            <person name="Javelind E."/>
            <person name="Olofsson T."/>
            <person name="Andersson S.G."/>
            <person name="Vasquez A."/>
        </authorList>
    </citation>
    <scope>NUCLEOTIDE SEQUENCE [LARGE SCALE GENOMIC DNA]</scope>
    <source>
        <strain evidence="1 2">Bin4</strain>
    </source>
</reference>
<dbReference type="InterPro" id="IPR007710">
    <property type="entry name" value="Nucleoside_deoxyribTrfase"/>
</dbReference>
<dbReference type="GO" id="GO:0016740">
    <property type="term" value="F:transferase activity"/>
    <property type="evidence" value="ECO:0007669"/>
    <property type="project" value="UniProtKB-KW"/>
</dbReference>
<keyword evidence="1" id="KW-0808">Transferase</keyword>
<dbReference type="Gene3D" id="3.40.50.450">
    <property type="match status" value="1"/>
</dbReference>
<dbReference type="SUPFAM" id="SSF52309">
    <property type="entry name" value="N-(deoxy)ribosyltransferase-like"/>
    <property type="match status" value="1"/>
</dbReference>
<dbReference type="Pfam" id="PF05014">
    <property type="entry name" value="Nuc_deoxyrib_tr"/>
    <property type="match status" value="1"/>
</dbReference>
<organism evidence="1 2">
    <name type="scientific">Bombilactobacillus mellifer</name>
    <dbReference type="NCBI Taxonomy" id="1218492"/>
    <lineage>
        <taxon>Bacteria</taxon>
        <taxon>Bacillati</taxon>
        <taxon>Bacillota</taxon>
        <taxon>Bacilli</taxon>
        <taxon>Lactobacillales</taxon>
        <taxon>Lactobacillaceae</taxon>
        <taxon>Bombilactobacillus</taxon>
    </lineage>
</organism>
<dbReference type="Proteomes" id="UP000033558">
    <property type="component" value="Unassembled WGS sequence"/>
</dbReference>
<keyword evidence="2" id="KW-1185">Reference proteome</keyword>
<protein>
    <submittedName>
        <fullName evidence="1">Nucleoside 2-deoxyribosyltransferase family protein</fullName>
    </submittedName>
</protein>
<dbReference type="RefSeq" id="WP_052725249.1">
    <property type="nucleotide sequence ID" value="NZ_JBHSZT010000005.1"/>
</dbReference>
<evidence type="ECO:0000313" key="2">
    <source>
        <dbReference type="Proteomes" id="UP000033558"/>
    </source>
</evidence>
<name>A0A0F4LPA7_9LACO</name>
<dbReference type="AlphaFoldDB" id="A0A0F4LPA7"/>
<sequence length="156" mass="17493">MKKQIYLAGGFFSDKQNDLVTRAHTALEHNPTVGYIHSPREHQYQNVTAENDPAGIFGSYEWATETYNNDLTAMGLADLAVVVWDNVQPDMGTAWEMGYLAALHKPIVLTCEDAVEQVGINLMLIKGSKTFLTQVQELKDFDFNLIPTKLYKGLII</sequence>
<evidence type="ECO:0000313" key="1">
    <source>
        <dbReference type="EMBL" id="KJY60652.1"/>
    </source>
</evidence>
<gene>
    <name evidence="1" type="primary">ntd</name>
    <name evidence="1" type="ORF">JG30_13370</name>
</gene>
<dbReference type="OrthoDB" id="397706at2"/>
<accession>A0A0F4LPA7</accession>
<dbReference type="PATRIC" id="fig|1218492.5.peg.1388"/>